<dbReference type="AlphaFoldDB" id="A0A411HL27"/>
<feature type="domain" description="N-acetyltransferase" evidence="1">
    <location>
        <begin position="3"/>
        <end position="163"/>
    </location>
</feature>
<proteinExistence type="predicted"/>
<dbReference type="GO" id="GO:0016747">
    <property type="term" value="F:acyltransferase activity, transferring groups other than amino-acyl groups"/>
    <property type="evidence" value="ECO:0007669"/>
    <property type="project" value="InterPro"/>
</dbReference>
<gene>
    <name evidence="2" type="ORF">ELE36_13150</name>
</gene>
<keyword evidence="3" id="KW-1185">Reference proteome</keyword>
<dbReference type="KEGG" id="xbc:ELE36_13150"/>
<dbReference type="Gene3D" id="3.40.630.30">
    <property type="match status" value="1"/>
</dbReference>
<organism evidence="2 3">
    <name type="scientific">Pseudolysobacter antarcticus</name>
    <dbReference type="NCBI Taxonomy" id="2511995"/>
    <lineage>
        <taxon>Bacteria</taxon>
        <taxon>Pseudomonadati</taxon>
        <taxon>Pseudomonadota</taxon>
        <taxon>Gammaproteobacteria</taxon>
        <taxon>Lysobacterales</taxon>
        <taxon>Rhodanobacteraceae</taxon>
        <taxon>Pseudolysobacter</taxon>
    </lineage>
</organism>
<dbReference type="RefSeq" id="WP_129834021.1">
    <property type="nucleotide sequence ID" value="NZ_CP035704.1"/>
</dbReference>
<dbReference type="EMBL" id="CP035704">
    <property type="protein sequence ID" value="QBB71225.1"/>
    <property type="molecule type" value="Genomic_DNA"/>
</dbReference>
<keyword evidence="2" id="KW-0808">Transferase</keyword>
<reference evidence="2 3" key="1">
    <citation type="submission" date="2019-01" db="EMBL/GenBank/DDBJ databases">
        <title>Pseudolysobacter antarctica gen. nov., sp. nov., isolated from Fildes Peninsula, Antarctica.</title>
        <authorList>
            <person name="Wei Z."/>
            <person name="Peng F."/>
        </authorList>
    </citation>
    <scope>NUCLEOTIDE SEQUENCE [LARGE SCALE GENOMIC DNA]</scope>
    <source>
        <strain evidence="2 3">AQ6-296</strain>
    </source>
</reference>
<name>A0A411HL27_9GAMM</name>
<evidence type="ECO:0000313" key="2">
    <source>
        <dbReference type="EMBL" id="QBB71225.1"/>
    </source>
</evidence>
<dbReference type="InterPro" id="IPR000182">
    <property type="entry name" value="GNAT_dom"/>
</dbReference>
<sequence>MAVAIRDVREHELDSVLALNNAAGVTILPLNAARLRQFFEIADYFRVAVVDGSIVGFLIAMRAGAQYDSPNYRWFGERYDEFVYIDRIVLGQAYRGLGLGRVFYCDVTSYAEVRVPVLSCEVLLEPRDDVSVLFHGMFGFHEVGQQVMAGFNVPVSLLVKSLPSFPFVRDTYLNGPDHGLPNLPWLLEREPHATRRARAAGEN</sequence>
<protein>
    <submittedName>
        <fullName evidence="2">GNAT family N-acetyltransferase</fullName>
    </submittedName>
</protein>
<dbReference type="SUPFAM" id="SSF55729">
    <property type="entry name" value="Acyl-CoA N-acyltransferases (Nat)"/>
    <property type="match status" value="1"/>
</dbReference>
<evidence type="ECO:0000313" key="3">
    <source>
        <dbReference type="Proteomes" id="UP000291562"/>
    </source>
</evidence>
<dbReference type="PROSITE" id="PS51186">
    <property type="entry name" value="GNAT"/>
    <property type="match status" value="1"/>
</dbReference>
<dbReference type="OrthoDB" id="6182349at2"/>
<dbReference type="InterPro" id="IPR016181">
    <property type="entry name" value="Acyl_CoA_acyltransferase"/>
</dbReference>
<dbReference type="Proteomes" id="UP000291562">
    <property type="component" value="Chromosome"/>
</dbReference>
<accession>A0A411HL27</accession>
<evidence type="ECO:0000259" key="1">
    <source>
        <dbReference type="PROSITE" id="PS51186"/>
    </source>
</evidence>